<name>A0A2S2DNY6_9BURK</name>
<dbReference type="Pfam" id="PF07715">
    <property type="entry name" value="Plug"/>
    <property type="match status" value="1"/>
</dbReference>
<dbReference type="Pfam" id="PF00593">
    <property type="entry name" value="TonB_dep_Rec_b-barrel"/>
    <property type="match status" value="1"/>
</dbReference>
<feature type="signal peptide" evidence="12">
    <location>
        <begin position="1"/>
        <end position="20"/>
    </location>
</feature>
<dbReference type="InterPro" id="IPR037066">
    <property type="entry name" value="Plug_dom_sf"/>
</dbReference>
<keyword evidence="4 10" id="KW-1134">Transmembrane beta strand</keyword>
<evidence type="ECO:0000259" key="13">
    <source>
        <dbReference type="Pfam" id="PF00593"/>
    </source>
</evidence>
<evidence type="ECO:0000256" key="3">
    <source>
        <dbReference type="ARBA" id="ARBA00022448"/>
    </source>
</evidence>
<reference evidence="15 16" key="1">
    <citation type="submission" date="2018-05" db="EMBL/GenBank/DDBJ databases">
        <title>Complete genome sequence of Massilia oculi sp. nov. CCUG 43427T (=DSM 26321T), the type strain of M. oculi, and comparison with genome sequences of other Massilia strains.</title>
        <authorList>
            <person name="Zhu B."/>
        </authorList>
    </citation>
    <scope>NUCLEOTIDE SEQUENCE [LARGE SCALE GENOMIC DNA]</scope>
    <source>
        <strain evidence="15 16">CCUG 43427</strain>
    </source>
</reference>
<evidence type="ECO:0000256" key="2">
    <source>
        <dbReference type="ARBA" id="ARBA00009810"/>
    </source>
</evidence>
<protein>
    <recommendedName>
        <fullName evidence="17">TonB-dependent receptor</fullName>
    </recommendedName>
</protein>
<sequence length="753" mass="82111">MKCLPLLGACLALAPALPLAAERDPMPDAEPDSTVVVTARRDDAAPLTVTPVQTLSGQELVHRRMGTLGETLAGLPGVHLDNFGAGAARPVIRGQTLPRIEVLSDGANLFDVSSISPDHGIATDPLLLDAIEVQRGPAAVRYGGNATGGAINLIDSKVPKLVPEGGVSGATEVRYGTGDNEKTVVGRVTAGSGNFAVHAEGARRKAGEYDVPSAFGADKLHDSFADSESYSVGGSWITKKGYIGAAYTRVRNEYGLPGHSHANGVCHLHGYVDPQRVDLHCAGHGSYQNPLDNPDSDTAWIDLRSDRVDVRADYADPLPGFSSLRFRASHTDYQHDEIDGPILYSRYTNKVRDGRLELSHEPLFGWSGTVGMQYTDGTFGGLNLIDLHVPSTNFYGFDGHTRYVTENTGLFLSERRAFGAVDVEVAVRKDWRSVGVPIPGRFFIRVPDEYIPSYEQMYGANWRQELEADMREGHVSRNPDRKHRPLSASVGATWDLGGGYAAALSLARTERAPTVRELFAFGNNLATNSYELGLLADWEFIDPILGEAGIFRGDVLEQSDALNLTFRQAGGPLEFEVGLFHQEVDDYVYAHALETETRNGVAHHFLVYTAGKARFSGIDGQASYRLTPASRVTVFGDYVHAELGDAKGYLPRIPPARLGARYHGDWGPLTAGFEVYRQFTQDRLAPLETRTDGYNMLNATLAYRFPHGAGRWTELYLSGTNLTDELAYSHASFVKAQSPLRGRNIVFGLRNQF</sequence>
<dbReference type="Proteomes" id="UP000245820">
    <property type="component" value="Chromosome"/>
</dbReference>
<keyword evidence="16" id="KW-1185">Reference proteome</keyword>
<dbReference type="InterPro" id="IPR000531">
    <property type="entry name" value="Beta-barrel_TonB"/>
</dbReference>
<dbReference type="RefSeq" id="WP_109347347.1">
    <property type="nucleotide sequence ID" value="NZ_CP029343.1"/>
</dbReference>
<gene>
    <name evidence="15" type="ORF">DIR46_23255</name>
</gene>
<evidence type="ECO:0000256" key="9">
    <source>
        <dbReference type="ARBA" id="ARBA00023237"/>
    </source>
</evidence>
<keyword evidence="8" id="KW-0675">Receptor</keyword>
<dbReference type="InterPro" id="IPR036942">
    <property type="entry name" value="Beta-barrel_TonB_sf"/>
</dbReference>
<keyword evidence="7 10" id="KW-0472">Membrane</keyword>
<feature type="domain" description="TonB-dependent receptor-like beta-barrel" evidence="13">
    <location>
        <begin position="289"/>
        <end position="722"/>
    </location>
</feature>
<evidence type="ECO:0000256" key="11">
    <source>
        <dbReference type="RuleBase" id="RU003357"/>
    </source>
</evidence>
<evidence type="ECO:0000256" key="6">
    <source>
        <dbReference type="ARBA" id="ARBA00023077"/>
    </source>
</evidence>
<dbReference type="GO" id="GO:0015344">
    <property type="term" value="F:siderophore uptake transmembrane transporter activity"/>
    <property type="evidence" value="ECO:0007669"/>
    <property type="project" value="TreeGrafter"/>
</dbReference>
<comment type="similarity">
    <text evidence="2 10 11">Belongs to the TonB-dependent receptor family.</text>
</comment>
<dbReference type="KEGG" id="mtim:DIR46_23255"/>
<accession>A0A2S2DNY6</accession>
<keyword evidence="5 10" id="KW-0812">Transmembrane</keyword>
<evidence type="ECO:0000256" key="12">
    <source>
        <dbReference type="SAM" id="SignalP"/>
    </source>
</evidence>
<dbReference type="InterPro" id="IPR012910">
    <property type="entry name" value="Plug_dom"/>
</dbReference>
<evidence type="ECO:0000313" key="15">
    <source>
        <dbReference type="EMBL" id="AWL07051.1"/>
    </source>
</evidence>
<dbReference type="PANTHER" id="PTHR30069:SF40">
    <property type="entry name" value="TONB-DEPENDENT RECEPTOR NMB0964-RELATED"/>
    <property type="match status" value="1"/>
</dbReference>
<keyword evidence="3 10" id="KW-0813">Transport</keyword>
<dbReference type="Gene3D" id="2.40.170.20">
    <property type="entry name" value="TonB-dependent receptor, beta-barrel domain"/>
    <property type="match status" value="1"/>
</dbReference>
<evidence type="ECO:0000313" key="16">
    <source>
        <dbReference type="Proteomes" id="UP000245820"/>
    </source>
</evidence>
<evidence type="ECO:0000256" key="1">
    <source>
        <dbReference type="ARBA" id="ARBA00004571"/>
    </source>
</evidence>
<evidence type="ECO:0000256" key="7">
    <source>
        <dbReference type="ARBA" id="ARBA00023136"/>
    </source>
</evidence>
<dbReference type="EMBL" id="CP029343">
    <property type="protein sequence ID" value="AWL07051.1"/>
    <property type="molecule type" value="Genomic_DNA"/>
</dbReference>
<keyword evidence="12" id="KW-0732">Signal</keyword>
<organism evidence="15 16">
    <name type="scientific">Massilia oculi</name>
    <dbReference type="NCBI Taxonomy" id="945844"/>
    <lineage>
        <taxon>Bacteria</taxon>
        <taxon>Pseudomonadati</taxon>
        <taxon>Pseudomonadota</taxon>
        <taxon>Betaproteobacteria</taxon>
        <taxon>Burkholderiales</taxon>
        <taxon>Oxalobacteraceae</taxon>
        <taxon>Telluria group</taxon>
        <taxon>Massilia</taxon>
    </lineage>
</organism>
<dbReference type="Gene3D" id="2.170.130.10">
    <property type="entry name" value="TonB-dependent receptor, plug domain"/>
    <property type="match status" value="1"/>
</dbReference>
<evidence type="ECO:0000259" key="14">
    <source>
        <dbReference type="Pfam" id="PF07715"/>
    </source>
</evidence>
<proteinExistence type="inferred from homology"/>
<evidence type="ECO:0000256" key="4">
    <source>
        <dbReference type="ARBA" id="ARBA00022452"/>
    </source>
</evidence>
<keyword evidence="9 10" id="KW-0998">Cell outer membrane</keyword>
<dbReference type="PANTHER" id="PTHR30069">
    <property type="entry name" value="TONB-DEPENDENT OUTER MEMBRANE RECEPTOR"/>
    <property type="match status" value="1"/>
</dbReference>
<dbReference type="OrthoDB" id="9795928at2"/>
<evidence type="ECO:0000256" key="10">
    <source>
        <dbReference type="PROSITE-ProRule" id="PRU01360"/>
    </source>
</evidence>
<feature type="chain" id="PRO_5015701300" description="TonB-dependent receptor" evidence="12">
    <location>
        <begin position="21"/>
        <end position="753"/>
    </location>
</feature>
<comment type="subcellular location">
    <subcellularLocation>
        <location evidence="1 10">Cell outer membrane</location>
        <topology evidence="1 10">Multi-pass membrane protein</topology>
    </subcellularLocation>
</comment>
<dbReference type="GO" id="GO:0044718">
    <property type="term" value="P:siderophore transmembrane transport"/>
    <property type="evidence" value="ECO:0007669"/>
    <property type="project" value="TreeGrafter"/>
</dbReference>
<evidence type="ECO:0000256" key="5">
    <source>
        <dbReference type="ARBA" id="ARBA00022692"/>
    </source>
</evidence>
<feature type="domain" description="TonB-dependent receptor plug" evidence="14">
    <location>
        <begin position="50"/>
        <end position="150"/>
    </location>
</feature>
<dbReference type="AlphaFoldDB" id="A0A2S2DNY6"/>
<dbReference type="SUPFAM" id="SSF56935">
    <property type="entry name" value="Porins"/>
    <property type="match status" value="1"/>
</dbReference>
<dbReference type="GO" id="GO:0009279">
    <property type="term" value="C:cell outer membrane"/>
    <property type="evidence" value="ECO:0007669"/>
    <property type="project" value="UniProtKB-SubCell"/>
</dbReference>
<dbReference type="PROSITE" id="PS52016">
    <property type="entry name" value="TONB_DEPENDENT_REC_3"/>
    <property type="match status" value="1"/>
</dbReference>
<keyword evidence="6 11" id="KW-0798">TonB box</keyword>
<evidence type="ECO:0000256" key="8">
    <source>
        <dbReference type="ARBA" id="ARBA00023170"/>
    </source>
</evidence>
<evidence type="ECO:0008006" key="17">
    <source>
        <dbReference type="Google" id="ProtNLM"/>
    </source>
</evidence>
<dbReference type="InterPro" id="IPR039426">
    <property type="entry name" value="TonB-dep_rcpt-like"/>
</dbReference>